<dbReference type="InterPro" id="IPR032564">
    <property type="entry name" value="DUF4928"/>
</dbReference>
<comment type="caution">
    <text evidence="1">The sequence shown here is derived from an EMBL/GenBank/DDBJ whole genome shotgun (WGS) entry which is preliminary data.</text>
</comment>
<keyword evidence="2" id="KW-1185">Reference proteome</keyword>
<reference evidence="1 2" key="1">
    <citation type="submission" date="2020-12" db="EMBL/GenBank/DDBJ databases">
        <title>Bacterial novel species Adhaeribacter sp. BT258 isolated from soil.</title>
        <authorList>
            <person name="Jung H.-Y."/>
        </authorList>
    </citation>
    <scope>NUCLEOTIDE SEQUENCE [LARGE SCALE GENOMIC DNA]</scope>
    <source>
        <strain evidence="1 2">BT258</strain>
    </source>
</reference>
<dbReference type="Proteomes" id="UP000644147">
    <property type="component" value="Unassembled WGS sequence"/>
</dbReference>
<dbReference type="EMBL" id="JAEHFX010000003">
    <property type="protein sequence ID" value="MBK0402722.1"/>
    <property type="molecule type" value="Genomic_DNA"/>
</dbReference>
<dbReference type="Pfam" id="PF16280">
    <property type="entry name" value="DUF4928"/>
    <property type="match status" value="1"/>
</dbReference>
<gene>
    <name evidence="1" type="ORF">I5M27_06975</name>
</gene>
<proteinExistence type="predicted"/>
<sequence length="310" mass="35062">MKELLEEFYKSNNFNTKGPLSVAVQLTNAFRNLNFPLRPEDFLTEKGGQVKGLGGPNLKKILKEHGIERILASEGARTSRGSIENMRAYMAFLNSAYEAGNSIDWEEIEAFWVEKVRNYFDAAPFTLNLDSSQSVKSIIQNLTTQALERQRQVVGVRYLGIMLQHLVGAKLELIKGNETVIHNCSSNNDQEIGRTGDFDIGEVSIHVTTRPTESLLNKCRENLNANRKPLIVTLDSGVLIAEGIAADLNIKDRIDIIDFYQFIVSNIHERSWFDKDSRQAHIEKLIENYNEIIDKYETDPSLKIEIASGK</sequence>
<organism evidence="1 2">
    <name type="scientific">Adhaeribacter terrigena</name>
    <dbReference type="NCBI Taxonomy" id="2793070"/>
    <lineage>
        <taxon>Bacteria</taxon>
        <taxon>Pseudomonadati</taxon>
        <taxon>Bacteroidota</taxon>
        <taxon>Cytophagia</taxon>
        <taxon>Cytophagales</taxon>
        <taxon>Hymenobacteraceae</taxon>
        <taxon>Adhaeribacter</taxon>
    </lineage>
</organism>
<evidence type="ECO:0000313" key="1">
    <source>
        <dbReference type="EMBL" id="MBK0402722.1"/>
    </source>
</evidence>
<evidence type="ECO:0000313" key="2">
    <source>
        <dbReference type="Proteomes" id="UP000644147"/>
    </source>
</evidence>
<protein>
    <submittedName>
        <fullName evidence="1">DUF4928 family protein</fullName>
    </submittedName>
</protein>
<dbReference type="RefSeq" id="WP_200505482.1">
    <property type="nucleotide sequence ID" value="NZ_JAEHFX010000003.1"/>
</dbReference>
<accession>A0ABS1C011</accession>
<name>A0ABS1C011_9BACT</name>